<evidence type="ECO:0000256" key="5">
    <source>
        <dbReference type="ARBA" id="ARBA00022729"/>
    </source>
</evidence>
<comment type="catalytic activity">
    <reaction evidence="14">
        <text>an S-polyprenyl-L-cysteine + O2 + H2O = a polyprenal + L-cysteine + H2O2</text>
        <dbReference type="Rhea" id="RHEA:53892"/>
        <dbReference type="Rhea" id="RHEA-COMP:13675"/>
        <dbReference type="Rhea" id="RHEA-COMP:13676"/>
        <dbReference type="ChEBI" id="CHEBI:15377"/>
        <dbReference type="ChEBI" id="CHEBI:15379"/>
        <dbReference type="ChEBI" id="CHEBI:16240"/>
        <dbReference type="ChEBI" id="CHEBI:35235"/>
        <dbReference type="ChEBI" id="CHEBI:137934"/>
        <dbReference type="ChEBI" id="CHEBI:137935"/>
        <dbReference type="EC" id="1.8.3.5"/>
    </reaction>
    <physiologicalReaction direction="left-to-right" evidence="14">
        <dbReference type="Rhea" id="RHEA:53893"/>
    </physiologicalReaction>
</comment>
<evidence type="ECO:0000256" key="13">
    <source>
        <dbReference type="ARBA" id="ARBA00047616"/>
    </source>
</evidence>
<keyword evidence="6" id="KW-0274">FAD</keyword>
<comment type="similarity">
    <text evidence="3">Belongs to the prenylcysteine oxidase family.</text>
</comment>
<comment type="catalytic activity">
    <reaction evidence="13">
        <text>S-(2E,6E)-farnesyl-L-cysteine + O2 + H2O = (2E,6E)-farnesal + L-cysteine + H2O2</text>
        <dbReference type="Rhea" id="RHEA:30231"/>
        <dbReference type="ChEBI" id="CHEBI:15377"/>
        <dbReference type="ChEBI" id="CHEBI:15379"/>
        <dbReference type="ChEBI" id="CHEBI:15894"/>
        <dbReference type="ChEBI" id="CHEBI:16240"/>
        <dbReference type="ChEBI" id="CHEBI:35235"/>
        <dbReference type="ChEBI" id="CHEBI:62141"/>
        <dbReference type="EC" id="1.8.3.5"/>
    </reaction>
    <physiologicalReaction direction="left-to-right" evidence="13">
        <dbReference type="Rhea" id="RHEA:30232"/>
    </physiologicalReaction>
</comment>
<evidence type="ECO:0000256" key="8">
    <source>
        <dbReference type="ARBA" id="ARBA00023180"/>
    </source>
</evidence>
<protein>
    <recommendedName>
        <fullName evidence="11">Prenylcysteine oxidase 1</fullName>
        <ecNumber evidence="10">1.8.3.5</ecNumber>
    </recommendedName>
</protein>
<gene>
    <name evidence="17" type="primary">Pcyox1</name>
    <name evidence="17" type="ORF">SEMFRA_R10735</name>
</gene>
<dbReference type="InterPro" id="IPR017046">
    <property type="entry name" value="Prenylcysteine_Oxase1"/>
</dbReference>
<dbReference type="GO" id="GO:0030328">
    <property type="term" value="P:prenylcysteine catabolic process"/>
    <property type="evidence" value="ECO:0007669"/>
    <property type="project" value="InterPro"/>
</dbReference>
<evidence type="ECO:0000256" key="10">
    <source>
        <dbReference type="ARBA" id="ARBA00039077"/>
    </source>
</evidence>
<sequence>YNGEDFVFEESSWYLINLFKLLWHYGLNPLRMYMWVEDILDKFMRIYRYQTHDYAFSSNERLLHALGGDSFTLLLNQTIDEAMQRAGFSHKFINEMVCPAMRVNYGQGVNINAFVGAVSLTGVDSGLWSVKGGNKLVCSGLLSASKAEVIPGTVLSIEPKVRLRPGGDPVKLYHITYSTTSGVTGDIYDMVFIAAPLGHKMANISFKNFEPPIPELPNLYHQTITTLVHGRLNTSFFGYPDPSAFPFDTIFTTDNPKLFINSVGKVFPVGSVSEEAKLPSQLHVWKVFSKEVLSKEQLNLLFSSYDSLKVKQWLAYPEYRPPEKCPPILLHDHIYYVSSIERVASAMEMSSIAAKNAALLAYHRWHGHSHHIDQEGLHEKLKTEL</sequence>
<dbReference type="OrthoDB" id="437369at2759"/>
<feature type="non-terminal residue" evidence="17">
    <location>
        <position position="1"/>
    </location>
</feature>
<keyword evidence="4" id="KW-0285">Flavoprotein</keyword>
<dbReference type="PANTHER" id="PTHR15944:SF3">
    <property type="entry name" value="PRENYLCYSTEINE OXIDASE 1"/>
    <property type="match status" value="1"/>
</dbReference>
<evidence type="ECO:0000256" key="11">
    <source>
        <dbReference type="ARBA" id="ARBA00040608"/>
    </source>
</evidence>
<dbReference type="Pfam" id="PF07156">
    <property type="entry name" value="Prenylcys_lyase"/>
    <property type="match status" value="1"/>
</dbReference>
<evidence type="ECO:0000256" key="3">
    <source>
        <dbReference type="ARBA" id="ARBA00009967"/>
    </source>
</evidence>
<evidence type="ECO:0000256" key="4">
    <source>
        <dbReference type="ARBA" id="ARBA00022630"/>
    </source>
</evidence>
<keyword evidence="8" id="KW-0325">Glycoprotein</keyword>
<evidence type="ECO:0000256" key="6">
    <source>
        <dbReference type="ARBA" id="ARBA00022827"/>
    </source>
</evidence>
<evidence type="ECO:0000313" key="17">
    <source>
        <dbReference type="EMBL" id="NXR16011.1"/>
    </source>
</evidence>
<keyword evidence="18" id="KW-1185">Reference proteome</keyword>
<evidence type="ECO:0000313" key="18">
    <source>
        <dbReference type="Proteomes" id="UP000536381"/>
    </source>
</evidence>
<dbReference type="GO" id="GO:0030327">
    <property type="term" value="P:prenylated protein catabolic process"/>
    <property type="evidence" value="ECO:0007669"/>
    <property type="project" value="TreeGrafter"/>
</dbReference>
<dbReference type="AlphaFoldDB" id="A0A7L2J1C2"/>
<comment type="subcellular location">
    <subcellularLocation>
        <location evidence="2">Lysosome</location>
    </subcellularLocation>
</comment>
<name>A0A7L2J1C2_9PICI</name>
<dbReference type="EMBL" id="VWYK01128507">
    <property type="protein sequence ID" value="NXR16011.1"/>
    <property type="molecule type" value="Genomic_DNA"/>
</dbReference>
<feature type="non-terminal residue" evidence="17">
    <location>
        <position position="385"/>
    </location>
</feature>
<proteinExistence type="inferred from homology"/>
<dbReference type="GO" id="GO:0005764">
    <property type="term" value="C:lysosome"/>
    <property type="evidence" value="ECO:0007669"/>
    <property type="project" value="UniProtKB-SubCell"/>
</dbReference>
<dbReference type="InterPro" id="IPR036188">
    <property type="entry name" value="FAD/NAD-bd_sf"/>
</dbReference>
<comment type="function">
    <text evidence="12">Prenylcysteine oxidase that cleaves the thioether bond of prenyl-L-cysteines, such as farnesylcysteine and geranylgeranylcysteine. Only active against free prenylcysteines and not prenylcysteine residues within prenylated proteins or peptides. Involved in the final step in the degradation of prenylated proteins, by degrading prenylcysteines after the protein has been degraded.</text>
</comment>
<keyword evidence="7" id="KW-0560">Oxidoreductase</keyword>
<dbReference type="SUPFAM" id="SSF51905">
    <property type="entry name" value="FAD/NAD(P)-binding domain"/>
    <property type="match status" value="1"/>
</dbReference>
<evidence type="ECO:0000256" key="1">
    <source>
        <dbReference type="ARBA" id="ARBA00001974"/>
    </source>
</evidence>
<evidence type="ECO:0000259" key="16">
    <source>
        <dbReference type="Pfam" id="PF07156"/>
    </source>
</evidence>
<keyword evidence="5" id="KW-0732">Signal</keyword>
<dbReference type="GO" id="GO:0001735">
    <property type="term" value="F:prenylcysteine oxidase activity"/>
    <property type="evidence" value="ECO:0007669"/>
    <property type="project" value="UniProtKB-EC"/>
</dbReference>
<accession>A0A7L2J1C2</accession>
<dbReference type="EC" id="1.8.3.5" evidence="10"/>
<evidence type="ECO:0000256" key="7">
    <source>
        <dbReference type="ARBA" id="ARBA00023002"/>
    </source>
</evidence>
<comment type="catalytic activity">
    <reaction evidence="15">
        <text>[(2E,6E,10E)-geranylgeranyl]-L-cysteine + O2 + H2O = (2E,6E,10E)-geranylgeranial + L-cysteine + H2O2</text>
        <dbReference type="Rhea" id="RHEA:70407"/>
        <dbReference type="ChEBI" id="CHEBI:15377"/>
        <dbReference type="ChEBI" id="CHEBI:15379"/>
        <dbReference type="ChEBI" id="CHEBI:16240"/>
        <dbReference type="ChEBI" id="CHEBI:35235"/>
        <dbReference type="ChEBI" id="CHEBI:189549"/>
        <dbReference type="ChEBI" id="CHEBI:189554"/>
        <dbReference type="EC" id="1.8.3.5"/>
    </reaction>
    <physiologicalReaction direction="left-to-right" evidence="15">
        <dbReference type="Rhea" id="RHEA:70408"/>
    </physiologicalReaction>
</comment>
<feature type="domain" description="Prenylcysteine lyase" evidence="16">
    <location>
        <begin position="8"/>
        <end position="374"/>
    </location>
</feature>
<evidence type="ECO:0000256" key="2">
    <source>
        <dbReference type="ARBA" id="ARBA00004371"/>
    </source>
</evidence>
<dbReference type="PANTHER" id="PTHR15944">
    <property type="entry name" value="FARNESYLCYSTEINE LYASE"/>
    <property type="match status" value="1"/>
</dbReference>
<comment type="cofactor">
    <cofactor evidence="1">
        <name>FAD</name>
        <dbReference type="ChEBI" id="CHEBI:57692"/>
    </cofactor>
</comment>
<evidence type="ECO:0000256" key="14">
    <source>
        <dbReference type="ARBA" id="ARBA00048495"/>
    </source>
</evidence>
<reference evidence="17 18" key="1">
    <citation type="submission" date="2019-09" db="EMBL/GenBank/DDBJ databases">
        <title>Bird 10,000 Genomes (B10K) Project - Family phase.</title>
        <authorList>
            <person name="Zhang G."/>
        </authorList>
    </citation>
    <scope>NUCLEOTIDE SEQUENCE [LARGE SCALE GENOMIC DNA]</scope>
    <source>
        <strain evidence="17">B10K-DU-001-42</strain>
        <tissue evidence="17">Muscle</tissue>
    </source>
</reference>
<organism evidence="17 18">
    <name type="scientific">Semnornis frantzii</name>
    <dbReference type="NCBI Taxonomy" id="91796"/>
    <lineage>
        <taxon>Eukaryota</taxon>
        <taxon>Metazoa</taxon>
        <taxon>Chordata</taxon>
        <taxon>Craniata</taxon>
        <taxon>Vertebrata</taxon>
        <taxon>Euteleostomi</taxon>
        <taxon>Archelosauria</taxon>
        <taxon>Archosauria</taxon>
        <taxon>Dinosauria</taxon>
        <taxon>Saurischia</taxon>
        <taxon>Theropoda</taxon>
        <taxon>Coelurosauria</taxon>
        <taxon>Aves</taxon>
        <taxon>Neognathae</taxon>
        <taxon>Neoaves</taxon>
        <taxon>Telluraves</taxon>
        <taxon>Coraciimorphae</taxon>
        <taxon>Piciformes</taxon>
        <taxon>Ramphastidae</taxon>
        <taxon>Semnornis</taxon>
    </lineage>
</organism>
<dbReference type="Proteomes" id="UP000536381">
    <property type="component" value="Unassembled WGS sequence"/>
</dbReference>
<keyword evidence="9" id="KW-0458">Lysosome</keyword>
<comment type="caution">
    <text evidence="17">The sequence shown here is derived from an EMBL/GenBank/DDBJ whole genome shotgun (WGS) entry which is preliminary data.</text>
</comment>
<dbReference type="InterPro" id="IPR010795">
    <property type="entry name" value="Prenylcys_lyase"/>
</dbReference>
<evidence type="ECO:0000256" key="9">
    <source>
        <dbReference type="ARBA" id="ARBA00023228"/>
    </source>
</evidence>
<evidence type="ECO:0000256" key="15">
    <source>
        <dbReference type="ARBA" id="ARBA00049343"/>
    </source>
</evidence>
<evidence type="ECO:0000256" key="12">
    <source>
        <dbReference type="ARBA" id="ARBA00045287"/>
    </source>
</evidence>